<feature type="transmembrane region" description="Helical" evidence="1">
    <location>
        <begin position="60"/>
        <end position="79"/>
    </location>
</feature>
<dbReference type="EMBL" id="FNQY01000012">
    <property type="protein sequence ID" value="SEA27363.1"/>
    <property type="molecule type" value="Genomic_DNA"/>
</dbReference>
<protein>
    <submittedName>
        <fullName evidence="2">Uncharacterized protein</fullName>
    </submittedName>
</protein>
<feature type="transmembrane region" description="Helical" evidence="1">
    <location>
        <begin position="6"/>
        <end position="39"/>
    </location>
</feature>
<proteinExistence type="predicted"/>
<keyword evidence="1" id="KW-0472">Membrane</keyword>
<gene>
    <name evidence="2" type="ORF">SAMN05192529_11246</name>
</gene>
<dbReference type="Proteomes" id="UP000199041">
    <property type="component" value="Unassembled WGS sequence"/>
</dbReference>
<reference evidence="2 3" key="1">
    <citation type="submission" date="2016-10" db="EMBL/GenBank/DDBJ databases">
        <authorList>
            <person name="de Groot N.N."/>
        </authorList>
    </citation>
    <scope>NUCLEOTIDE SEQUENCE [LARGE SCALE GENOMIC DNA]</scope>
    <source>
        <strain evidence="2 3">Vu-144</strain>
    </source>
</reference>
<accession>A0A1H3ZUG6</accession>
<sequence length="82" mass="9891">MKLLYYYLQILLPMAIMVYLYECELYETTLFLILAYVLIYRPIVDGYRLIRLGQLPKKEFWKMFIPFYGAKYFGALYFGSVS</sequence>
<keyword evidence="1" id="KW-1133">Transmembrane helix</keyword>
<dbReference type="RefSeq" id="WP_091398277.1">
    <property type="nucleotide sequence ID" value="NZ_FNQY01000012.1"/>
</dbReference>
<keyword evidence="1" id="KW-0812">Transmembrane</keyword>
<dbReference type="OrthoDB" id="840179at2"/>
<evidence type="ECO:0000313" key="2">
    <source>
        <dbReference type="EMBL" id="SEA27363.1"/>
    </source>
</evidence>
<name>A0A1H3ZUG6_9BACT</name>
<dbReference type="AlphaFoldDB" id="A0A1H3ZUG6"/>
<keyword evidence="3" id="KW-1185">Reference proteome</keyword>
<evidence type="ECO:0000256" key="1">
    <source>
        <dbReference type="SAM" id="Phobius"/>
    </source>
</evidence>
<evidence type="ECO:0000313" key="3">
    <source>
        <dbReference type="Proteomes" id="UP000199041"/>
    </source>
</evidence>
<organism evidence="2 3">
    <name type="scientific">Arachidicoccus rhizosphaerae</name>
    <dbReference type="NCBI Taxonomy" id="551991"/>
    <lineage>
        <taxon>Bacteria</taxon>
        <taxon>Pseudomonadati</taxon>
        <taxon>Bacteroidota</taxon>
        <taxon>Chitinophagia</taxon>
        <taxon>Chitinophagales</taxon>
        <taxon>Chitinophagaceae</taxon>
        <taxon>Arachidicoccus</taxon>
    </lineage>
</organism>